<dbReference type="EMBL" id="FJUY01000001">
    <property type="protein sequence ID" value="CZT14202.1"/>
    <property type="molecule type" value="Genomic_DNA"/>
</dbReference>
<dbReference type="GeneID" id="35595580"/>
<evidence type="ECO:0000313" key="3">
    <source>
        <dbReference type="Proteomes" id="UP000225277"/>
    </source>
</evidence>
<dbReference type="InterPro" id="IPR001810">
    <property type="entry name" value="F-box_dom"/>
</dbReference>
<dbReference type="STRING" id="112498.A0A2D3UL97"/>
<name>A0A2D3UL97_9PEZI</name>
<feature type="domain" description="F-box" evidence="1">
    <location>
        <begin position="28"/>
        <end position="60"/>
    </location>
</feature>
<sequence length="238" mass="27481">MPRSFSTLWPSDVSPPSPSCAEKVLTTYELLENILIHLPMHNIFTCQRVSRQWQSIIQRSVRLREAMFLTSSSTPLRPEDTVYNRTVLCCWNRGQTLYRAEEALTFNPAASVGVAFCIPRQSLLKKPFGAFRFHLHHYPRLTIEALPEIAQGERASWKDMFLTEPPVIAIDFMFRGGMSPFGHLFALWNPHGIKFGDLIDWRWKIANEIEESGREAVGEIECSFHVTWPGFDPREEVW</sequence>
<dbReference type="RefSeq" id="XP_023621100.1">
    <property type="nucleotide sequence ID" value="XM_023765332.1"/>
</dbReference>
<reference evidence="2 3" key="1">
    <citation type="submission" date="2016-03" db="EMBL/GenBank/DDBJ databases">
        <authorList>
            <person name="Ploux O."/>
        </authorList>
    </citation>
    <scope>NUCLEOTIDE SEQUENCE [LARGE SCALE GENOMIC DNA]</scope>
    <source>
        <strain evidence="2 3">URUG2</strain>
    </source>
</reference>
<dbReference type="Pfam" id="PF00646">
    <property type="entry name" value="F-box"/>
    <property type="match status" value="1"/>
</dbReference>
<gene>
    <name evidence="2" type="ORF">RCC_00176</name>
</gene>
<keyword evidence="3" id="KW-1185">Reference proteome</keyword>
<dbReference type="Proteomes" id="UP000225277">
    <property type="component" value="Unassembled WGS sequence"/>
</dbReference>
<dbReference type="Gene3D" id="1.20.1280.50">
    <property type="match status" value="1"/>
</dbReference>
<organism evidence="2 3">
    <name type="scientific">Ramularia collo-cygni</name>
    <dbReference type="NCBI Taxonomy" id="112498"/>
    <lineage>
        <taxon>Eukaryota</taxon>
        <taxon>Fungi</taxon>
        <taxon>Dikarya</taxon>
        <taxon>Ascomycota</taxon>
        <taxon>Pezizomycotina</taxon>
        <taxon>Dothideomycetes</taxon>
        <taxon>Dothideomycetidae</taxon>
        <taxon>Mycosphaerellales</taxon>
        <taxon>Mycosphaerellaceae</taxon>
        <taxon>Ramularia</taxon>
    </lineage>
</organism>
<dbReference type="SUPFAM" id="SSF81383">
    <property type="entry name" value="F-box domain"/>
    <property type="match status" value="1"/>
</dbReference>
<accession>A0A2D3UL97</accession>
<dbReference type="AlphaFoldDB" id="A0A2D3UL97"/>
<evidence type="ECO:0000313" key="2">
    <source>
        <dbReference type="EMBL" id="CZT14202.1"/>
    </source>
</evidence>
<evidence type="ECO:0000259" key="1">
    <source>
        <dbReference type="Pfam" id="PF00646"/>
    </source>
</evidence>
<dbReference type="InterPro" id="IPR036047">
    <property type="entry name" value="F-box-like_dom_sf"/>
</dbReference>
<protein>
    <recommendedName>
        <fullName evidence="1">F-box domain-containing protein</fullName>
    </recommendedName>
</protein>
<proteinExistence type="predicted"/>
<dbReference type="OrthoDB" id="3800738at2759"/>